<evidence type="ECO:0000313" key="2">
    <source>
        <dbReference type="EMBL" id="OGY22937.1"/>
    </source>
</evidence>
<keyword evidence="1" id="KW-1133">Transmembrane helix</keyword>
<gene>
    <name evidence="2" type="ORF">A2172_03315</name>
</gene>
<dbReference type="Gene3D" id="2.60.40.10">
    <property type="entry name" value="Immunoglobulins"/>
    <property type="match status" value="1"/>
</dbReference>
<dbReference type="Proteomes" id="UP000176631">
    <property type="component" value="Unassembled WGS sequence"/>
</dbReference>
<dbReference type="AlphaFoldDB" id="A0A1G1W6D1"/>
<accession>A0A1G1W6D1</accession>
<comment type="caution">
    <text evidence="2">The sequence shown here is derived from an EMBL/GenBank/DDBJ whole genome shotgun (WGS) entry which is preliminary data.</text>
</comment>
<dbReference type="InterPro" id="IPR013783">
    <property type="entry name" value="Ig-like_fold"/>
</dbReference>
<protein>
    <submittedName>
        <fullName evidence="2">Uncharacterized protein</fullName>
    </submittedName>
</protein>
<evidence type="ECO:0000256" key="1">
    <source>
        <dbReference type="SAM" id="Phobius"/>
    </source>
</evidence>
<dbReference type="STRING" id="1802593.A2172_03315"/>
<keyword evidence="1" id="KW-0472">Membrane</keyword>
<reference evidence="2 3" key="1">
    <citation type="journal article" date="2016" name="Nat. Commun.">
        <title>Thousands of microbial genomes shed light on interconnected biogeochemical processes in an aquifer system.</title>
        <authorList>
            <person name="Anantharaman K."/>
            <person name="Brown C.T."/>
            <person name="Hug L.A."/>
            <person name="Sharon I."/>
            <person name="Castelle C.J."/>
            <person name="Probst A.J."/>
            <person name="Thomas B.C."/>
            <person name="Singh A."/>
            <person name="Wilkins M.J."/>
            <person name="Karaoz U."/>
            <person name="Brodie E.L."/>
            <person name="Williams K.H."/>
            <person name="Hubbard S.S."/>
            <person name="Banfield J.F."/>
        </authorList>
    </citation>
    <scope>NUCLEOTIDE SEQUENCE [LARGE SCALE GENOMIC DNA]</scope>
</reference>
<organism evidence="2 3">
    <name type="scientific">Candidatus Woykebacteria bacterium RBG_13_40_15</name>
    <dbReference type="NCBI Taxonomy" id="1802593"/>
    <lineage>
        <taxon>Bacteria</taxon>
        <taxon>Candidatus Woykeibacteriota</taxon>
    </lineage>
</organism>
<evidence type="ECO:0000313" key="3">
    <source>
        <dbReference type="Proteomes" id="UP000176631"/>
    </source>
</evidence>
<proteinExistence type="predicted"/>
<dbReference type="EMBL" id="MHCP01000030">
    <property type="protein sequence ID" value="OGY22937.1"/>
    <property type="molecule type" value="Genomic_DNA"/>
</dbReference>
<feature type="transmembrane region" description="Helical" evidence="1">
    <location>
        <begin position="397"/>
        <end position="419"/>
    </location>
</feature>
<keyword evidence="1" id="KW-0812">Transmembrane</keyword>
<sequence>MVKTARLGFLVSTLLISIVALNLTSLWAKTSSEKAAKEIASNSSGAVLAGCNPCFEFYLKDSSDGSYLQGATAALLTQEPFNFSSFGFTQYVKSGVVIYTTVTDGSLKEGYTLPPTVEVQISKSSYITKTTSITTSISPPDTVYLDRVPSQPSTNNTSSGITIVQMVKIQNVTLPAVFRIGETTDLKKITSPNKVENLTLDTGKNTIKFNEAVDLSSSEVVNKFRSLDQYVKADKSGVVSIDSGKLPALNKKATIKMKSLPFVKTPRVLVNGKEDRGVVSNISYSSGVLTFDVTHFSTFTAAPTITISEPKDGFETKEKKITLKALVSDPIATVSAYLNGRNLGKLKVATKSGEISSNINLVEGVNKILLNVVSANGATASATVSGRLIAAAAKSNLLLYTLLAILAIVAIASLVYWLVKLRNKKSNSSTNL</sequence>
<name>A0A1G1W6D1_9BACT</name>